<protein>
    <submittedName>
        <fullName evidence="1">Uncharacterized protein</fullName>
    </submittedName>
</protein>
<gene>
    <name evidence="1" type="ORF">SDC9_23353</name>
</gene>
<evidence type="ECO:0000313" key="1">
    <source>
        <dbReference type="EMBL" id="MPL77497.1"/>
    </source>
</evidence>
<sequence length="54" mass="6554">MVTIIIQTKEQVYLIMDIIIFEADIQYIKILPRETQEQIVYFKPYLLENLHLLD</sequence>
<dbReference type="AlphaFoldDB" id="A0A644UEW6"/>
<dbReference type="EMBL" id="VSSQ01000107">
    <property type="protein sequence ID" value="MPL77497.1"/>
    <property type="molecule type" value="Genomic_DNA"/>
</dbReference>
<organism evidence="1">
    <name type="scientific">bioreactor metagenome</name>
    <dbReference type="NCBI Taxonomy" id="1076179"/>
    <lineage>
        <taxon>unclassified sequences</taxon>
        <taxon>metagenomes</taxon>
        <taxon>ecological metagenomes</taxon>
    </lineage>
</organism>
<reference evidence="1" key="1">
    <citation type="submission" date="2019-08" db="EMBL/GenBank/DDBJ databases">
        <authorList>
            <person name="Kucharzyk K."/>
            <person name="Murdoch R.W."/>
            <person name="Higgins S."/>
            <person name="Loffler F."/>
        </authorList>
    </citation>
    <scope>NUCLEOTIDE SEQUENCE</scope>
</reference>
<comment type="caution">
    <text evidence="1">The sequence shown here is derived from an EMBL/GenBank/DDBJ whole genome shotgun (WGS) entry which is preliminary data.</text>
</comment>
<accession>A0A644UEW6</accession>
<proteinExistence type="predicted"/>
<name>A0A644UEW6_9ZZZZ</name>